<proteinExistence type="predicted"/>
<evidence type="ECO:0000313" key="1">
    <source>
        <dbReference type="EMBL" id="CAF4277096.1"/>
    </source>
</evidence>
<evidence type="ECO:0000313" key="2">
    <source>
        <dbReference type="Proteomes" id="UP000681720"/>
    </source>
</evidence>
<name>A0A8S2TAD2_9BILA</name>
<protein>
    <submittedName>
        <fullName evidence="1">Uncharacterized protein</fullName>
    </submittedName>
</protein>
<dbReference type="EMBL" id="CAJOBJ010031714">
    <property type="protein sequence ID" value="CAF4277096.1"/>
    <property type="molecule type" value="Genomic_DNA"/>
</dbReference>
<dbReference type="Proteomes" id="UP000681720">
    <property type="component" value="Unassembled WGS sequence"/>
</dbReference>
<accession>A0A8S2TAD2</accession>
<dbReference type="AlphaFoldDB" id="A0A8S2TAD2"/>
<comment type="caution">
    <text evidence="1">The sequence shown here is derived from an EMBL/GenBank/DDBJ whole genome shotgun (WGS) entry which is preliminary data.</text>
</comment>
<sequence length="96" mass="11137">MSSANRKKWLAYCVQHALEPSINMNDDEIHDDHLAWMCLLKLWWHKGKEQTLLKKSVLYAMIVSYLTHTLLHEHDESADAELVIIGARVPAVTEQR</sequence>
<reference evidence="1" key="1">
    <citation type="submission" date="2021-02" db="EMBL/GenBank/DDBJ databases">
        <authorList>
            <person name="Nowell W R."/>
        </authorList>
    </citation>
    <scope>NUCLEOTIDE SEQUENCE</scope>
</reference>
<gene>
    <name evidence="1" type="ORF">GIL414_LOCUS24818</name>
</gene>
<organism evidence="1 2">
    <name type="scientific">Rotaria magnacalcarata</name>
    <dbReference type="NCBI Taxonomy" id="392030"/>
    <lineage>
        <taxon>Eukaryota</taxon>
        <taxon>Metazoa</taxon>
        <taxon>Spiralia</taxon>
        <taxon>Gnathifera</taxon>
        <taxon>Rotifera</taxon>
        <taxon>Eurotatoria</taxon>
        <taxon>Bdelloidea</taxon>
        <taxon>Philodinida</taxon>
        <taxon>Philodinidae</taxon>
        <taxon>Rotaria</taxon>
    </lineage>
</organism>